<protein>
    <submittedName>
        <fullName evidence="1">Predicted DNA-binding protein, MmcQ/YjbR family</fullName>
    </submittedName>
</protein>
<proteinExistence type="predicted"/>
<gene>
    <name evidence="1" type="ORF">SAMN04490355_104835</name>
</gene>
<evidence type="ECO:0000313" key="2">
    <source>
        <dbReference type="Proteomes" id="UP000199520"/>
    </source>
</evidence>
<dbReference type="Pfam" id="PF04237">
    <property type="entry name" value="YjbR"/>
    <property type="match status" value="1"/>
</dbReference>
<evidence type="ECO:0000313" key="1">
    <source>
        <dbReference type="EMBL" id="SFM16270.1"/>
    </source>
</evidence>
<sequence>MDKNRSDLNSRSLYSYCLTKPGSIEDYPFGPDIIVFKVASKMFALLSHRNGQDNLALKCDPEYSEVLRQHYPSITPGYHLNKRHWNTILLDGSVPEREIRGLIDHSYELVYQSLPRRKRAEFQADW</sequence>
<name>A0A1I4NLP5_9FIRM</name>
<dbReference type="SUPFAM" id="SSF142906">
    <property type="entry name" value="YjbR-like"/>
    <property type="match status" value="1"/>
</dbReference>
<dbReference type="InterPro" id="IPR058532">
    <property type="entry name" value="YjbR/MT2646/Rv2570-like"/>
</dbReference>
<dbReference type="PANTHER" id="PTHR35145:SF1">
    <property type="entry name" value="CYTOPLASMIC PROTEIN"/>
    <property type="match status" value="1"/>
</dbReference>
<dbReference type="RefSeq" id="WP_090942027.1">
    <property type="nucleotide sequence ID" value="NZ_FOTS01000048.1"/>
</dbReference>
<keyword evidence="1" id="KW-0238">DNA-binding</keyword>
<dbReference type="InterPro" id="IPR038056">
    <property type="entry name" value="YjbR-like_sf"/>
</dbReference>
<keyword evidence="2" id="KW-1185">Reference proteome</keyword>
<reference evidence="2" key="1">
    <citation type="submission" date="2016-10" db="EMBL/GenBank/DDBJ databases">
        <authorList>
            <person name="Varghese N."/>
            <person name="Submissions S."/>
        </authorList>
    </citation>
    <scope>NUCLEOTIDE SEQUENCE [LARGE SCALE GENOMIC DNA]</scope>
    <source>
        <strain evidence="2">DSM 13327</strain>
    </source>
</reference>
<dbReference type="Gene3D" id="3.90.1150.30">
    <property type="match status" value="1"/>
</dbReference>
<dbReference type="STRING" id="1123291.SAMN04490355_104835"/>
<dbReference type="OrthoDB" id="9789813at2"/>
<dbReference type="EMBL" id="FOTS01000048">
    <property type="protein sequence ID" value="SFM16270.1"/>
    <property type="molecule type" value="Genomic_DNA"/>
</dbReference>
<dbReference type="InterPro" id="IPR007351">
    <property type="entry name" value="YjbR"/>
</dbReference>
<dbReference type="PANTHER" id="PTHR35145">
    <property type="entry name" value="CYTOPLASMIC PROTEIN-RELATED"/>
    <property type="match status" value="1"/>
</dbReference>
<accession>A0A1I4NLP5</accession>
<dbReference type="GO" id="GO:0003677">
    <property type="term" value="F:DNA binding"/>
    <property type="evidence" value="ECO:0007669"/>
    <property type="project" value="UniProtKB-KW"/>
</dbReference>
<dbReference type="AlphaFoldDB" id="A0A1I4NLP5"/>
<organism evidence="1 2">
    <name type="scientific">Pelosinus propionicus DSM 13327</name>
    <dbReference type="NCBI Taxonomy" id="1123291"/>
    <lineage>
        <taxon>Bacteria</taxon>
        <taxon>Bacillati</taxon>
        <taxon>Bacillota</taxon>
        <taxon>Negativicutes</taxon>
        <taxon>Selenomonadales</taxon>
        <taxon>Sporomusaceae</taxon>
        <taxon>Pelosinus</taxon>
    </lineage>
</organism>
<dbReference type="Proteomes" id="UP000199520">
    <property type="component" value="Unassembled WGS sequence"/>
</dbReference>